<feature type="domain" description="J" evidence="1">
    <location>
        <begin position="42"/>
        <end position="120"/>
    </location>
</feature>
<evidence type="ECO:0000313" key="2">
    <source>
        <dbReference type="EMBL" id="SVB26329.1"/>
    </source>
</evidence>
<evidence type="ECO:0000259" key="1">
    <source>
        <dbReference type="PROSITE" id="PS50076"/>
    </source>
</evidence>
<organism evidence="2">
    <name type="scientific">marine metagenome</name>
    <dbReference type="NCBI Taxonomy" id="408172"/>
    <lineage>
        <taxon>unclassified sequences</taxon>
        <taxon>metagenomes</taxon>
        <taxon>ecological metagenomes</taxon>
    </lineage>
</organism>
<dbReference type="InterPro" id="IPR001623">
    <property type="entry name" value="DnaJ_domain"/>
</dbReference>
<dbReference type="InterPro" id="IPR036869">
    <property type="entry name" value="J_dom_sf"/>
</dbReference>
<sequence>VDEEKLKSYKLKKLKSEFEYLRTVLEECQYIYELSLEKFYQDFTEPLSDEKVQKVKKENKDQNKKPKEKELNKLYHRIANKTHPDKLLNEDITDDKRKQLESFYKEASVASEKNDYDELVDIAIKLGFDDVYDSEYFLQKSVEKLNDKIKHLQTTYAWIWYHANDETKSNIKGQIIDAYK</sequence>
<feature type="non-terminal residue" evidence="2">
    <location>
        <position position="1"/>
    </location>
</feature>
<protein>
    <recommendedName>
        <fullName evidence="1">J domain-containing protein</fullName>
    </recommendedName>
</protein>
<reference evidence="2" key="1">
    <citation type="submission" date="2018-05" db="EMBL/GenBank/DDBJ databases">
        <authorList>
            <person name="Lanie J.A."/>
            <person name="Ng W.-L."/>
            <person name="Kazmierczak K.M."/>
            <person name="Andrzejewski T.M."/>
            <person name="Davidsen T.M."/>
            <person name="Wayne K.J."/>
            <person name="Tettelin H."/>
            <person name="Glass J.I."/>
            <person name="Rusch D."/>
            <person name="Podicherti R."/>
            <person name="Tsui H.-C.T."/>
            <person name="Winkler M.E."/>
        </authorList>
    </citation>
    <scope>NUCLEOTIDE SEQUENCE</scope>
</reference>
<name>A0A382CKG5_9ZZZZ</name>
<dbReference type="SUPFAM" id="SSF46565">
    <property type="entry name" value="Chaperone J-domain"/>
    <property type="match status" value="1"/>
</dbReference>
<gene>
    <name evidence="2" type="ORF">METZ01_LOCUS179183</name>
</gene>
<proteinExistence type="predicted"/>
<dbReference type="EMBL" id="UINC01034849">
    <property type="protein sequence ID" value="SVB26329.1"/>
    <property type="molecule type" value="Genomic_DNA"/>
</dbReference>
<accession>A0A382CKG5</accession>
<dbReference type="AlphaFoldDB" id="A0A382CKG5"/>
<dbReference type="PROSITE" id="PS50076">
    <property type="entry name" value="DNAJ_2"/>
    <property type="match status" value="1"/>
</dbReference>